<evidence type="ECO:0000313" key="1">
    <source>
        <dbReference type="EMBL" id="KAI9902119.1"/>
    </source>
</evidence>
<reference evidence="1" key="1">
    <citation type="submission" date="2022-10" db="EMBL/GenBank/DDBJ databases">
        <title>Complete Genome of Trichothecium roseum strain YXFP-22015, a Plant Pathogen Isolated from Citrus.</title>
        <authorList>
            <person name="Wang Y."/>
            <person name="Zhu L."/>
        </authorList>
    </citation>
    <scope>NUCLEOTIDE SEQUENCE</scope>
    <source>
        <strain evidence="1">YXFP-22015</strain>
    </source>
</reference>
<protein>
    <submittedName>
        <fullName evidence="1">Uncharacterized protein</fullName>
    </submittedName>
</protein>
<proteinExistence type="predicted"/>
<comment type="caution">
    <text evidence="1">The sequence shown here is derived from an EMBL/GenBank/DDBJ whole genome shotgun (WGS) entry which is preliminary data.</text>
</comment>
<dbReference type="EMBL" id="CM047942">
    <property type="protein sequence ID" value="KAI9902119.1"/>
    <property type="molecule type" value="Genomic_DNA"/>
</dbReference>
<gene>
    <name evidence="1" type="ORF">N3K66_003936</name>
</gene>
<accession>A0ACC0V8S5</accession>
<keyword evidence="2" id="KW-1185">Reference proteome</keyword>
<name>A0ACC0V8S5_9HYPO</name>
<organism evidence="1 2">
    <name type="scientific">Trichothecium roseum</name>
    <dbReference type="NCBI Taxonomy" id="47278"/>
    <lineage>
        <taxon>Eukaryota</taxon>
        <taxon>Fungi</taxon>
        <taxon>Dikarya</taxon>
        <taxon>Ascomycota</taxon>
        <taxon>Pezizomycotina</taxon>
        <taxon>Sordariomycetes</taxon>
        <taxon>Hypocreomycetidae</taxon>
        <taxon>Hypocreales</taxon>
        <taxon>Hypocreales incertae sedis</taxon>
        <taxon>Trichothecium</taxon>
    </lineage>
</organism>
<sequence>MAGDMFSPMMNGMVFSDMRRIRYAMLPFSRPLDHPGTFTYVDSDSRRTTTVTFEKAPEELKKAHQEGLQRLIWCRVNVENYHPNNIYISADDKVSLMVDPDRDDVRVPFYVGPDQLGIAPERISIIRRHEMEEVRRISDDVDLVCYPHRDHLDTKLSVFKYYYMKKNMFSFWVELQVYLNLPKHPNLLPLEKVVIDEKYGLVVGFTTPFVKGGSWATNPNRVFKLRYLRQLCQVVDEVNFGLGIVHQDITMRNLLLDETTDSIVLFDWDFAAHEEGSRCVSPRIDVWKVLETMYSFITGDSKRMTDANFLGQPWTQRADVLLDAEPKYFKSEATHPFTWKTFPKPPKRKNPNTDIVTVDWAWDYPSMLLARLGEPVIDWLRPAYFQMKGEGLRTDCAGNIIGYLDDNGVGRYDVEDVEMDSEDFDMRTPSY</sequence>
<evidence type="ECO:0000313" key="2">
    <source>
        <dbReference type="Proteomes" id="UP001163324"/>
    </source>
</evidence>
<dbReference type="Proteomes" id="UP001163324">
    <property type="component" value="Chromosome 3"/>
</dbReference>